<keyword evidence="4" id="KW-0808">Transferase</keyword>
<dbReference type="SUPFAM" id="SSF55785">
    <property type="entry name" value="PYP-like sensor domain (PAS domain)"/>
    <property type="match status" value="1"/>
</dbReference>
<dbReference type="InterPro" id="IPR035965">
    <property type="entry name" value="PAS-like_dom_sf"/>
</dbReference>
<dbReference type="Gene3D" id="3.30.450.20">
    <property type="entry name" value="PAS domain"/>
    <property type="match status" value="1"/>
</dbReference>
<dbReference type="InterPro" id="IPR013656">
    <property type="entry name" value="PAS_4"/>
</dbReference>
<dbReference type="AlphaFoldDB" id="A0A1E3SUG0"/>
<evidence type="ECO:0000256" key="5">
    <source>
        <dbReference type="ARBA" id="ARBA00022741"/>
    </source>
</evidence>
<dbReference type="Pfam" id="PF07730">
    <property type="entry name" value="HisKA_3"/>
    <property type="match status" value="1"/>
</dbReference>
<dbReference type="Gene3D" id="3.30.565.10">
    <property type="entry name" value="Histidine kinase-like ATPase, C-terminal domain"/>
    <property type="match status" value="1"/>
</dbReference>
<keyword evidence="8" id="KW-0902">Two-component regulatory system</keyword>
<evidence type="ECO:0000256" key="2">
    <source>
        <dbReference type="ARBA" id="ARBA00012438"/>
    </source>
</evidence>
<feature type="domain" description="Histidine kinase/HSP90-like ATPase" evidence="9">
    <location>
        <begin position="239"/>
        <end position="329"/>
    </location>
</feature>
<evidence type="ECO:0000313" key="10">
    <source>
        <dbReference type="EMBL" id="ODR05138.1"/>
    </source>
</evidence>
<evidence type="ECO:0000256" key="4">
    <source>
        <dbReference type="ARBA" id="ARBA00022679"/>
    </source>
</evidence>
<comment type="caution">
    <text evidence="10">The sequence shown here is derived from an EMBL/GenBank/DDBJ whole genome shotgun (WGS) entry which is preliminary data.</text>
</comment>
<dbReference type="InterPro" id="IPR036890">
    <property type="entry name" value="HATPase_C_sf"/>
</dbReference>
<dbReference type="GO" id="GO:0005524">
    <property type="term" value="F:ATP binding"/>
    <property type="evidence" value="ECO:0007669"/>
    <property type="project" value="UniProtKB-KW"/>
</dbReference>
<keyword evidence="5" id="KW-0547">Nucleotide-binding</keyword>
<dbReference type="GO" id="GO:0016020">
    <property type="term" value="C:membrane"/>
    <property type="evidence" value="ECO:0007669"/>
    <property type="project" value="InterPro"/>
</dbReference>
<dbReference type="GO" id="GO:0000155">
    <property type="term" value="F:phosphorelay sensor kinase activity"/>
    <property type="evidence" value="ECO:0007669"/>
    <property type="project" value="InterPro"/>
</dbReference>
<keyword evidence="11" id="KW-1185">Reference proteome</keyword>
<keyword evidence="7" id="KW-0067">ATP-binding</keyword>
<dbReference type="InterPro" id="IPR000014">
    <property type="entry name" value="PAS"/>
</dbReference>
<dbReference type="InterPro" id="IPR003594">
    <property type="entry name" value="HATPase_dom"/>
</dbReference>
<protein>
    <recommendedName>
        <fullName evidence="2">histidine kinase</fullName>
        <ecNumber evidence="2">2.7.13.3</ecNumber>
    </recommendedName>
</protein>
<dbReference type="InterPro" id="IPR011712">
    <property type="entry name" value="Sig_transdc_His_kin_sub3_dim/P"/>
</dbReference>
<accession>A0A1E3SUG0</accession>
<keyword evidence="6 10" id="KW-0418">Kinase</keyword>
<name>A0A1E3SUG0_9MYCO</name>
<evidence type="ECO:0000313" key="11">
    <source>
        <dbReference type="Proteomes" id="UP000094224"/>
    </source>
</evidence>
<dbReference type="CDD" id="cd00130">
    <property type="entry name" value="PAS"/>
    <property type="match status" value="1"/>
</dbReference>
<dbReference type="EMBL" id="MIHC01000025">
    <property type="protein sequence ID" value="ODR05138.1"/>
    <property type="molecule type" value="Genomic_DNA"/>
</dbReference>
<gene>
    <name evidence="10" type="ORF">BHQ21_15345</name>
</gene>
<evidence type="ECO:0000256" key="8">
    <source>
        <dbReference type="ARBA" id="ARBA00023012"/>
    </source>
</evidence>
<keyword evidence="3" id="KW-0597">Phosphoprotein</keyword>
<dbReference type="NCBIfam" id="TIGR00229">
    <property type="entry name" value="sensory_box"/>
    <property type="match status" value="1"/>
</dbReference>
<dbReference type="GO" id="GO:0046983">
    <property type="term" value="F:protein dimerization activity"/>
    <property type="evidence" value="ECO:0007669"/>
    <property type="project" value="InterPro"/>
</dbReference>
<dbReference type="PANTHER" id="PTHR24421">
    <property type="entry name" value="NITRATE/NITRITE SENSOR PROTEIN NARX-RELATED"/>
    <property type="match status" value="1"/>
</dbReference>
<reference evidence="11" key="1">
    <citation type="submission" date="2016-09" db="EMBL/GenBank/DDBJ databases">
        <authorList>
            <person name="Greninger A.L."/>
            <person name="Jerome K.R."/>
            <person name="Mcnair B."/>
            <person name="Wallis C."/>
            <person name="Fang F."/>
        </authorList>
    </citation>
    <scope>NUCLEOTIDE SEQUENCE [LARGE SCALE GENOMIC DNA]</scope>
    <source>
        <strain evidence="11">BC1_M4</strain>
    </source>
</reference>
<dbReference type="Gene3D" id="1.20.5.1930">
    <property type="match status" value="1"/>
</dbReference>
<dbReference type="Pfam" id="PF02518">
    <property type="entry name" value="HATPase_c"/>
    <property type="match status" value="1"/>
</dbReference>
<evidence type="ECO:0000259" key="9">
    <source>
        <dbReference type="SMART" id="SM00387"/>
    </source>
</evidence>
<evidence type="ECO:0000256" key="3">
    <source>
        <dbReference type="ARBA" id="ARBA00022553"/>
    </source>
</evidence>
<evidence type="ECO:0000256" key="6">
    <source>
        <dbReference type="ARBA" id="ARBA00022777"/>
    </source>
</evidence>
<dbReference type="PANTHER" id="PTHR24421:SF10">
    <property type="entry name" value="NITRATE_NITRITE SENSOR PROTEIN NARQ"/>
    <property type="match status" value="1"/>
</dbReference>
<dbReference type="InterPro" id="IPR050482">
    <property type="entry name" value="Sensor_HK_TwoCompSys"/>
</dbReference>
<proteinExistence type="predicted"/>
<organism evidence="10 11">
    <name type="scientific">Mycobacterium sherrisii</name>
    <dbReference type="NCBI Taxonomy" id="243061"/>
    <lineage>
        <taxon>Bacteria</taxon>
        <taxon>Bacillati</taxon>
        <taxon>Actinomycetota</taxon>
        <taxon>Actinomycetes</taxon>
        <taxon>Mycobacteriales</taxon>
        <taxon>Mycobacteriaceae</taxon>
        <taxon>Mycobacterium</taxon>
        <taxon>Mycobacterium simiae complex</taxon>
    </lineage>
</organism>
<evidence type="ECO:0000256" key="1">
    <source>
        <dbReference type="ARBA" id="ARBA00000085"/>
    </source>
</evidence>
<comment type="catalytic activity">
    <reaction evidence="1">
        <text>ATP + protein L-histidine = ADP + protein N-phospho-L-histidine.</text>
        <dbReference type="EC" id="2.7.13.3"/>
    </reaction>
</comment>
<dbReference type="EC" id="2.7.13.3" evidence="2"/>
<evidence type="ECO:0000256" key="7">
    <source>
        <dbReference type="ARBA" id="ARBA00022840"/>
    </source>
</evidence>
<dbReference type="Pfam" id="PF08448">
    <property type="entry name" value="PAS_4"/>
    <property type="match status" value="1"/>
</dbReference>
<dbReference type="SMART" id="SM00387">
    <property type="entry name" value="HATPase_c"/>
    <property type="match status" value="1"/>
</dbReference>
<sequence>MVDDAGRVLFANPAAAHGFGYQDAHEMQGRLSHQTWHHSRPDGTAYPATECPLLAAAHQGEPAHGCYEWFIRADGSMFPTTWRCAPIEIAGRLGAVFTFTDLTERHAAEEANRARDAAEIRAAESLAAQRRMLEATTVARQQIARDLHDGAQQRLINLLIQLQLTREYLPPAEDVGAQLLETAVLEAKAAINDLRELAAGIHPSILTTRGLVPAIRALAARTPVVTRVSAEIADRPAPQIEVSAYFIVAEALTNVVKHARATSASIHIAGDTESLHLTISDDGVGNATRSPGFGLVAMADRVGALGGTLRIESPSAGGTTIHVVLPWRLEPGGAIHALDSRTGRISSGS</sequence>
<dbReference type="Proteomes" id="UP000094224">
    <property type="component" value="Unassembled WGS sequence"/>
</dbReference>
<dbReference type="SUPFAM" id="SSF55874">
    <property type="entry name" value="ATPase domain of HSP90 chaperone/DNA topoisomerase II/histidine kinase"/>
    <property type="match status" value="1"/>
</dbReference>
<dbReference type="CDD" id="cd16917">
    <property type="entry name" value="HATPase_UhpB-NarQ-NarX-like"/>
    <property type="match status" value="1"/>
</dbReference>